<dbReference type="EMBL" id="AOIQ01000009">
    <property type="protein sequence ID" value="ELZ12225.1"/>
    <property type="molecule type" value="Genomic_DNA"/>
</dbReference>
<dbReference type="InterPro" id="IPR020624">
    <property type="entry name" value="Schiff_base-form_aldolases_CS"/>
</dbReference>
<dbReference type="PROSITE" id="PS00665">
    <property type="entry name" value="DHDPS_1"/>
    <property type="match status" value="1"/>
</dbReference>
<evidence type="ECO:0000256" key="1">
    <source>
        <dbReference type="ARBA" id="ARBA00003294"/>
    </source>
</evidence>
<comment type="subunit">
    <text evidence="11">Homotetramer; dimer of dimers.</text>
</comment>
<gene>
    <name evidence="11" type="primary">dapA</name>
    <name evidence="14" type="ORF">C479_05438</name>
</gene>
<evidence type="ECO:0000256" key="3">
    <source>
        <dbReference type="ARBA" id="ARBA00012086"/>
    </source>
</evidence>
<protein>
    <recommendedName>
        <fullName evidence="3 11">4-hydroxy-tetrahydrodipicolinate synthase</fullName>
        <shortName evidence="11">HTPA synthase</shortName>
        <ecNumber evidence="3 11">4.3.3.7</ecNumber>
    </recommendedName>
</protein>
<evidence type="ECO:0000256" key="8">
    <source>
        <dbReference type="ARBA" id="ARBA00023239"/>
    </source>
</evidence>
<evidence type="ECO:0000256" key="4">
    <source>
        <dbReference type="ARBA" id="ARBA00022490"/>
    </source>
</evidence>
<dbReference type="GO" id="GO:0019877">
    <property type="term" value="P:diaminopimelate biosynthetic process"/>
    <property type="evidence" value="ECO:0007669"/>
    <property type="project" value="UniProtKB-UniRule"/>
</dbReference>
<dbReference type="InterPro" id="IPR002220">
    <property type="entry name" value="DapA-like"/>
</dbReference>
<dbReference type="InterPro" id="IPR005263">
    <property type="entry name" value="DapA"/>
</dbReference>
<dbReference type="AlphaFoldDB" id="M0BMY7"/>
<comment type="function">
    <text evidence="1 11">Catalyzes the condensation of (S)-aspartate-beta-semialdehyde [(S)-ASA] and pyruvate to 4-hydroxy-tetrahydrodipicolinate (HTPA).</text>
</comment>
<organism evidence="14 15">
    <name type="scientific">Halovivax asiaticus JCM 14624</name>
    <dbReference type="NCBI Taxonomy" id="1227490"/>
    <lineage>
        <taxon>Archaea</taxon>
        <taxon>Methanobacteriati</taxon>
        <taxon>Methanobacteriota</taxon>
        <taxon>Stenosarchaea group</taxon>
        <taxon>Halobacteria</taxon>
        <taxon>Halobacteriales</taxon>
        <taxon>Natrialbaceae</taxon>
        <taxon>Halovivax</taxon>
    </lineage>
</organism>
<feature type="site" description="Part of a proton relay during catalysis" evidence="11">
    <location>
        <position position="49"/>
    </location>
</feature>
<evidence type="ECO:0000256" key="9">
    <source>
        <dbReference type="ARBA" id="ARBA00023270"/>
    </source>
</evidence>
<dbReference type="GO" id="GO:0009089">
    <property type="term" value="P:lysine biosynthetic process via diaminopimelate"/>
    <property type="evidence" value="ECO:0007669"/>
    <property type="project" value="UniProtKB-UniRule"/>
</dbReference>
<dbReference type="GO" id="GO:0008840">
    <property type="term" value="F:4-hydroxy-tetrahydrodipicolinate synthase activity"/>
    <property type="evidence" value="ECO:0007669"/>
    <property type="project" value="UniProtKB-UniRule"/>
</dbReference>
<dbReference type="UniPathway" id="UPA00034">
    <property type="reaction ID" value="UER00017"/>
</dbReference>
<accession>M0BMY7</accession>
<keyword evidence="6 11" id="KW-0220">Diaminopimelate biosynthesis</keyword>
<dbReference type="GO" id="GO:0008675">
    <property type="term" value="F:2-dehydro-3-deoxy-phosphogluconate aldolase activity"/>
    <property type="evidence" value="ECO:0007669"/>
    <property type="project" value="UniProtKB-ARBA"/>
</dbReference>
<evidence type="ECO:0000313" key="15">
    <source>
        <dbReference type="Proteomes" id="UP000011560"/>
    </source>
</evidence>
<dbReference type="Gene3D" id="3.20.20.70">
    <property type="entry name" value="Aldolase class I"/>
    <property type="match status" value="1"/>
</dbReference>
<dbReference type="PANTHER" id="PTHR12128:SF66">
    <property type="entry name" value="4-HYDROXY-2-OXOGLUTARATE ALDOLASE, MITOCHONDRIAL"/>
    <property type="match status" value="1"/>
</dbReference>
<feature type="site" description="Part of a proton relay during catalysis" evidence="11">
    <location>
        <position position="110"/>
    </location>
</feature>
<evidence type="ECO:0000256" key="6">
    <source>
        <dbReference type="ARBA" id="ARBA00022915"/>
    </source>
</evidence>
<name>M0BMY7_9EURY</name>
<feature type="binding site" evidence="11 13">
    <location>
        <position position="50"/>
    </location>
    <ligand>
        <name>pyruvate</name>
        <dbReference type="ChEBI" id="CHEBI:15361"/>
    </ligand>
</feature>
<dbReference type="HAMAP" id="MF_00418">
    <property type="entry name" value="DapA"/>
    <property type="match status" value="1"/>
</dbReference>
<comment type="catalytic activity">
    <reaction evidence="10 11">
        <text>L-aspartate 4-semialdehyde + pyruvate = (2S,4S)-4-hydroxy-2,3,4,5-tetrahydrodipicolinate + H2O + H(+)</text>
        <dbReference type="Rhea" id="RHEA:34171"/>
        <dbReference type="ChEBI" id="CHEBI:15361"/>
        <dbReference type="ChEBI" id="CHEBI:15377"/>
        <dbReference type="ChEBI" id="CHEBI:15378"/>
        <dbReference type="ChEBI" id="CHEBI:67139"/>
        <dbReference type="ChEBI" id="CHEBI:537519"/>
        <dbReference type="EC" id="4.3.3.7"/>
    </reaction>
</comment>
<keyword evidence="7 11" id="KW-0457">Lysine biosynthesis</keyword>
<dbReference type="Pfam" id="PF00701">
    <property type="entry name" value="DHDPS"/>
    <property type="match status" value="1"/>
</dbReference>
<keyword evidence="15" id="KW-1185">Reference proteome</keyword>
<keyword evidence="9 11" id="KW-0704">Schiff base</keyword>
<feature type="active site" description="Schiff-base intermediate with substrate" evidence="11 12">
    <location>
        <position position="164"/>
    </location>
</feature>
<dbReference type="PATRIC" id="fig|1227490.4.peg.1098"/>
<evidence type="ECO:0000256" key="7">
    <source>
        <dbReference type="ARBA" id="ARBA00023154"/>
    </source>
</evidence>
<dbReference type="RefSeq" id="WP_007698984.1">
    <property type="nucleotide sequence ID" value="NZ_AOIQ01000009.1"/>
</dbReference>
<dbReference type="STRING" id="1227490.C479_05438"/>
<sequence>MTHDIDFTGVYPAMCTPFDAADRIDFETLRADARRLEAAGVAGLVPVGSTGESATLTHDEHVRVIEAVVDAVDVPVIAGSGSNSTHEALALSERAADAGADALLLISPYYNRPEQRGLAVHYRTIADAVDLPQIVYNVPSRTGRTIEPDTVVELASHSNIAGYKAAEGDLNAIGEIVERTRDDDFAVLSGDDALTLPICSVGGTGAISVAANVEPERTAAMVDAALDGDYERARALHHDLGPLFRALFCETNPIPVTEALAIREDAPPNLRSPLTRLSPENRHHLESVLDAYDAFPGDEPPAEVNAS</sequence>
<dbReference type="InterPro" id="IPR013785">
    <property type="entry name" value="Aldolase_TIM"/>
</dbReference>
<keyword evidence="4 11" id="KW-0963">Cytoplasm</keyword>
<dbReference type="NCBIfam" id="TIGR00674">
    <property type="entry name" value="dapA"/>
    <property type="match status" value="1"/>
</dbReference>
<evidence type="ECO:0000256" key="5">
    <source>
        <dbReference type="ARBA" id="ARBA00022605"/>
    </source>
</evidence>
<evidence type="ECO:0000256" key="10">
    <source>
        <dbReference type="ARBA" id="ARBA00047836"/>
    </source>
</evidence>
<evidence type="ECO:0000256" key="11">
    <source>
        <dbReference type="HAMAP-Rule" id="MF_00418"/>
    </source>
</evidence>
<dbReference type="SMART" id="SM01130">
    <property type="entry name" value="DHDPS"/>
    <property type="match status" value="1"/>
</dbReference>
<comment type="similarity">
    <text evidence="11">Belongs to the DapA family.</text>
</comment>
<dbReference type="CDD" id="cd00950">
    <property type="entry name" value="DHDPS"/>
    <property type="match status" value="1"/>
</dbReference>
<dbReference type="SUPFAM" id="SSF51569">
    <property type="entry name" value="Aldolase"/>
    <property type="match status" value="1"/>
</dbReference>
<comment type="pathway">
    <text evidence="2 11">Amino-acid biosynthesis; L-lysine biosynthesis via DAP pathway; (S)-tetrahydrodipicolinate from L-aspartate: step 3/4.</text>
</comment>
<proteinExistence type="inferred from homology"/>
<evidence type="ECO:0000256" key="12">
    <source>
        <dbReference type="PIRSR" id="PIRSR001365-1"/>
    </source>
</evidence>
<feature type="active site" description="Proton donor/acceptor" evidence="11 12">
    <location>
        <position position="136"/>
    </location>
</feature>
<dbReference type="PANTHER" id="PTHR12128">
    <property type="entry name" value="DIHYDRODIPICOLINATE SYNTHASE"/>
    <property type="match status" value="1"/>
</dbReference>
<evidence type="ECO:0000256" key="13">
    <source>
        <dbReference type="PIRSR" id="PIRSR001365-2"/>
    </source>
</evidence>
<dbReference type="GO" id="GO:0005737">
    <property type="term" value="C:cytoplasm"/>
    <property type="evidence" value="ECO:0007669"/>
    <property type="project" value="UniProtKB-SubCell"/>
</dbReference>
<dbReference type="OrthoDB" id="33636at2157"/>
<reference evidence="14 15" key="1">
    <citation type="journal article" date="2014" name="PLoS Genet.">
        <title>Phylogenetically driven sequencing of extremely halophilic archaea reveals strategies for static and dynamic osmo-response.</title>
        <authorList>
            <person name="Becker E.A."/>
            <person name="Seitzer P.M."/>
            <person name="Tritt A."/>
            <person name="Larsen D."/>
            <person name="Krusor M."/>
            <person name="Yao A.I."/>
            <person name="Wu D."/>
            <person name="Madern D."/>
            <person name="Eisen J.A."/>
            <person name="Darling A.E."/>
            <person name="Facciotti M.T."/>
        </authorList>
    </citation>
    <scope>NUCLEOTIDE SEQUENCE [LARGE SCALE GENOMIC DNA]</scope>
    <source>
        <strain evidence="14 15">JCM 14624</strain>
    </source>
</reference>
<dbReference type="PIRSF" id="PIRSF001365">
    <property type="entry name" value="DHDPS"/>
    <property type="match status" value="1"/>
</dbReference>
<dbReference type="EC" id="4.3.3.7" evidence="3 11"/>
<feature type="binding site" evidence="11 13">
    <location>
        <position position="207"/>
    </location>
    <ligand>
        <name>pyruvate</name>
        <dbReference type="ChEBI" id="CHEBI:15361"/>
    </ligand>
</feature>
<comment type="caution">
    <text evidence="14">The sequence shown here is derived from an EMBL/GenBank/DDBJ whole genome shotgun (WGS) entry which is preliminary data.</text>
</comment>
<evidence type="ECO:0000313" key="14">
    <source>
        <dbReference type="EMBL" id="ELZ12225.1"/>
    </source>
</evidence>
<keyword evidence="5 11" id="KW-0028">Amino-acid biosynthesis</keyword>
<comment type="caution">
    <text evidence="11">Was originally thought to be a dihydrodipicolinate synthase (DHDPS), catalyzing the condensation of (S)-aspartate-beta-semialdehyde [(S)-ASA] and pyruvate to dihydrodipicolinate (DHDP). However, it was shown in E.coli that the product of the enzymatic reaction is not dihydrodipicolinate but in fact (4S)-4-hydroxy-2,3,4,5-tetrahydro-(2S)-dipicolinic acid (HTPA), and that the consecutive dehydration reaction leading to DHDP is not spontaneous but catalyzed by DapB.</text>
</comment>
<dbReference type="Proteomes" id="UP000011560">
    <property type="component" value="Unassembled WGS sequence"/>
</dbReference>
<dbReference type="PRINTS" id="PR00146">
    <property type="entry name" value="DHPICSNTHASE"/>
</dbReference>
<keyword evidence="8 11" id="KW-0456">Lyase</keyword>
<evidence type="ECO:0000256" key="2">
    <source>
        <dbReference type="ARBA" id="ARBA00005120"/>
    </source>
</evidence>
<comment type="subcellular location">
    <subcellularLocation>
        <location evidence="11">Cytoplasm</location>
    </subcellularLocation>
</comment>